<evidence type="ECO:0000256" key="3">
    <source>
        <dbReference type="ARBA" id="ARBA00023008"/>
    </source>
</evidence>
<dbReference type="InterPro" id="IPR011707">
    <property type="entry name" value="Cu-oxidase-like_N"/>
</dbReference>
<feature type="coiled-coil region" evidence="4">
    <location>
        <begin position="135"/>
        <end position="162"/>
    </location>
</feature>
<evidence type="ECO:0000256" key="2">
    <source>
        <dbReference type="ARBA" id="ARBA00023002"/>
    </source>
</evidence>
<keyword evidence="1" id="KW-0479">Metal-binding</keyword>
<evidence type="ECO:0000313" key="6">
    <source>
        <dbReference type="EMBL" id="GEQ85402.1"/>
    </source>
</evidence>
<dbReference type="Proteomes" id="UP000326994">
    <property type="component" value="Unassembled WGS sequence"/>
</dbReference>
<evidence type="ECO:0000313" key="7">
    <source>
        <dbReference type="Proteomes" id="UP000326994"/>
    </source>
</evidence>
<dbReference type="InterPro" id="IPR012347">
    <property type="entry name" value="Ferritin-like"/>
</dbReference>
<dbReference type="AlphaFoldDB" id="A0A5J4FW49"/>
<dbReference type="InterPro" id="IPR008972">
    <property type="entry name" value="Cupredoxin"/>
</dbReference>
<sequence length="163" mass="18158">MQAQEETTIKTVREYKLEIAKNKTNITGKDVMGMTVNGTIPGPVLEFTEGEQAVIHVKNTMDVETSVHWHGLLLPNFQDGVPYLTTPPIKPGATLYGLRAQKPISDIQYMKAMIPHHSSAILVSNNVNLKDPEVIKLSKEIIKAQEKEIAQMKAAIERIENNN</sequence>
<evidence type="ECO:0000256" key="4">
    <source>
        <dbReference type="SAM" id="Coils"/>
    </source>
</evidence>
<name>A0A5J4FW49_9FLAO</name>
<dbReference type="GO" id="GO:0005507">
    <property type="term" value="F:copper ion binding"/>
    <property type="evidence" value="ECO:0007669"/>
    <property type="project" value="InterPro"/>
</dbReference>
<evidence type="ECO:0000256" key="1">
    <source>
        <dbReference type="ARBA" id="ARBA00022723"/>
    </source>
</evidence>
<accession>A0A5J4FW49</accession>
<dbReference type="EMBL" id="BKCF01000001">
    <property type="protein sequence ID" value="GEQ85402.1"/>
    <property type="molecule type" value="Genomic_DNA"/>
</dbReference>
<protein>
    <recommendedName>
        <fullName evidence="5">Plastocyanin-like domain-containing protein</fullName>
    </recommendedName>
</protein>
<feature type="domain" description="Plastocyanin-like" evidence="5">
    <location>
        <begin position="20"/>
        <end position="97"/>
    </location>
</feature>
<keyword evidence="2" id="KW-0560">Oxidoreductase</keyword>
<gene>
    <name evidence="6" type="ORF">ULMS_09100</name>
</gene>
<organism evidence="6 7">
    <name type="scientific">Patiriisocius marinistellae</name>
    <dbReference type="NCBI Taxonomy" id="2494560"/>
    <lineage>
        <taxon>Bacteria</taxon>
        <taxon>Pseudomonadati</taxon>
        <taxon>Bacteroidota</taxon>
        <taxon>Flavobacteriia</taxon>
        <taxon>Flavobacteriales</taxon>
        <taxon>Flavobacteriaceae</taxon>
        <taxon>Patiriisocius</taxon>
    </lineage>
</organism>
<evidence type="ECO:0000259" key="5">
    <source>
        <dbReference type="Pfam" id="PF07732"/>
    </source>
</evidence>
<dbReference type="PANTHER" id="PTHR11709:SF394">
    <property type="entry name" value="FI03373P-RELATED"/>
    <property type="match status" value="1"/>
</dbReference>
<dbReference type="Gene3D" id="1.20.1260.10">
    <property type="match status" value="1"/>
</dbReference>
<keyword evidence="3" id="KW-0186">Copper</keyword>
<dbReference type="GO" id="GO:0016491">
    <property type="term" value="F:oxidoreductase activity"/>
    <property type="evidence" value="ECO:0007669"/>
    <property type="project" value="UniProtKB-KW"/>
</dbReference>
<keyword evidence="7" id="KW-1185">Reference proteome</keyword>
<comment type="caution">
    <text evidence="6">The sequence shown here is derived from an EMBL/GenBank/DDBJ whole genome shotgun (WGS) entry which is preliminary data.</text>
</comment>
<proteinExistence type="predicted"/>
<keyword evidence="4" id="KW-0175">Coiled coil</keyword>
<dbReference type="Gene3D" id="2.60.40.420">
    <property type="entry name" value="Cupredoxins - blue copper proteins"/>
    <property type="match status" value="1"/>
</dbReference>
<dbReference type="Pfam" id="PF07732">
    <property type="entry name" value="Cu-oxidase_3"/>
    <property type="match status" value="1"/>
</dbReference>
<dbReference type="SUPFAM" id="SSF49503">
    <property type="entry name" value="Cupredoxins"/>
    <property type="match status" value="1"/>
</dbReference>
<dbReference type="InterPro" id="IPR045087">
    <property type="entry name" value="Cu-oxidase_fam"/>
</dbReference>
<reference evidence="6 7" key="1">
    <citation type="submission" date="2019-08" db="EMBL/GenBank/DDBJ databases">
        <title>Ulvibacter marinistellae sp. nov., isolated from a starfish, Patiria pectinifera.</title>
        <authorList>
            <person name="Kawano K."/>
            <person name="Ushijima N."/>
            <person name="Kihara M."/>
            <person name="Itoh H."/>
        </authorList>
    </citation>
    <scope>NUCLEOTIDE SEQUENCE [LARGE SCALE GENOMIC DNA]</scope>
    <source>
        <strain evidence="6 7">KK4</strain>
    </source>
</reference>
<dbReference type="PANTHER" id="PTHR11709">
    <property type="entry name" value="MULTI-COPPER OXIDASE"/>
    <property type="match status" value="1"/>
</dbReference>